<proteinExistence type="predicted"/>
<dbReference type="AlphaFoldDB" id="A0ABD2XI81"/>
<evidence type="ECO:0000313" key="1">
    <source>
        <dbReference type="EMBL" id="KAL3404897.1"/>
    </source>
</evidence>
<dbReference type="Proteomes" id="UP001627154">
    <property type="component" value="Unassembled WGS sequence"/>
</dbReference>
<sequence>MKCRIRDLHLIAAEREVNTSECDEKIDTLAEKCAWNVARKLIEPTQKARNDIYQIIFDIEDRVETAKKWRRRCHPLDIVLRGQVLDEGMKN</sequence>
<protein>
    <submittedName>
        <fullName evidence="1">Uncharacterized protein</fullName>
    </submittedName>
</protein>
<dbReference type="EMBL" id="JBJJXI010000022">
    <property type="protein sequence ID" value="KAL3404897.1"/>
    <property type="molecule type" value="Genomic_DNA"/>
</dbReference>
<comment type="caution">
    <text evidence="1">The sequence shown here is derived from an EMBL/GenBank/DDBJ whole genome shotgun (WGS) entry which is preliminary data.</text>
</comment>
<keyword evidence="2" id="KW-1185">Reference proteome</keyword>
<gene>
    <name evidence="1" type="ORF">TKK_002552</name>
</gene>
<organism evidence="1 2">
    <name type="scientific">Trichogramma kaykai</name>
    <dbReference type="NCBI Taxonomy" id="54128"/>
    <lineage>
        <taxon>Eukaryota</taxon>
        <taxon>Metazoa</taxon>
        <taxon>Ecdysozoa</taxon>
        <taxon>Arthropoda</taxon>
        <taxon>Hexapoda</taxon>
        <taxon>Insecta</taxon>
        <taxon>Pterygota</taxon>
        <taxon>Neoptera</taxon>
        <taxon>Endopterygota</taxon>
        <taxon>Hymenoptera</taxon>
        <taxon>Apocrita</taxon>
        <taxon>Proctotrupomorpha</taxon>
        <taxon>Chalcidoidea</taxon>
        <taxon>Trichogrammatidae</taxon>
        <taxon>Trichogramma</taxon>
    </lineage>
</organism>
<evidence type="ECO:0000313" key="2">
    <source>
        <dbReference type="Proteomes" id="UP001627154"/>
    </source>
</evidence>
<accession>A0ABD2XI81</accession>
<reference evidence="1 2" key="1">
    <citation type="journal article" date="2024" name="bioRxiv">
        <title>A reference genome for Trichogramma kaykai: A tiny desert-dwelling parasitoid wasp with competing sex-ratio distorters.</title>
        <authorList>
            <person name="Culotta J."/>
            <person name="Lindsey A.R."/>
        </authorList>
    </citation>
    <scope>NUCLEOTIDE SEQUENCE [LARGE SCALE GENOMIC DNA]</scope>
    <source>
        <strain evidence="1 2">KSX58</strain>
    </source>
</reference>
<name>A0ABD2XI81_9HYME</name>